<evidence type="ECO:0000256" key="1">
    <source>
        <dbReference type="ARBA" id="ARBA00001974"/>
    </source>
</evidence>
<keyword evidence="7" id="KW-1185">Reference proteome</keyword>
<dbReference type="Gene3D" id="3.50.50.60">
    <property type="entry name" value="FAD/NAD(P)-binding domain"/>
    <property type="match status" value="3"/>
</dbReference>
<dbReference type="InterPro" id="IPR036188">
    <property type="entry name" value="FAD/NAD-bd_sf"/>
</dbReference>
<dbReference type="SUPFAM" id="SSF51735">
    <property type="entry name" value="NAD(P)-binding Rossmann-fold domains"/>
    <property type="match status" value="1"/>
</dbReference>
<evidence type="ECO:0000259" key="5">
    <source>
        <dbReference type="Pfam" id="PF07992"/>
    </source>
</evidence>
<evidence type="ECO:0000256" key="4">
    <source>
        <dbReference type="SAM" id="MobiDB-lite"/>
    </source>
</evidence>
<gene>
    <name evidence="6" type="ORF">CAUJ_LOCUS8054</name>
</gene>
<dbReference type="AlphaFoldDB" id="A0A8S1HA74"/>
<evidence type="ECO:0000313" key="6">
    <source>
        <dbReference type="EMBL" id="CAD6192135.1"/>
    </source>
</evidence>
<dbReference type="PANTHER" id="PTHR43429:SF2">
    <property type="entry name" value="PYRIDINE NUCLEOTIDE-DISULFIDE OXIDOREDUCTASE DOMAIN-CONTAINING PROTEIN 1"/>
    <property type="match status" value="1"/>
</dbReference>
<name>A0A8S1HA74_9PELO</name>
<protein>
    <recommendedName>
        <fullName evidence="5">FAD/NAD(P)-binding domain-containing protein</fullName>
    </recommendedName>
</protein>
<dbReference type="InterPro" id="IPR050260">
    <property type="entry name" value="FAD-bd_OxRdtase"/>
</dbReference>
<dbReference type="PROSITE" id="PS51257">
    <property type="entry name" value="PROKAR_LIPOPROTEIN"/>
    <property type="match status" value="1"/>
</dbReference>
<keyword evidence="3" id="KW-0274">FAD</keyword>
<dbReference type="GO" id="GO:0016491">
    <property type="term" value="F:oxidoreductase activity"/>
    <property type="evidence" value="ECO:0007669"/>
    <property type="project" value="InterPro"/>
</dbReference>
<comment type="caution">
    <text evidence="6">The sequence shown here is derived from an EMBL/GenBank/DDBJ whole genome shotgun (WGS) entry which is preliminary data.</text>
</comment>
<dbReference type="InterPro" id="IPR036291">
    <property type="entry name" value="NAD(P)-bd_dom_sf"/>
</dbReference>
<keyword evidence="2" id="KW-0285">Flavoprotein</keyword>
<sequence>MRYVVVGGGIAGVSCALGLIREDRSPDSKVVLISASSHVKMVTNWHKVGQFTEQFDVQETEVSLTEDPRFELLNAVVSKWDSKKQELETTVGRIIKYDKLCIATGARPKCPWKNDRVLTIRDMDTALTLQEKLADAKNVVIVGNGGIATELVYELNNVNVTWLIRDSSISSSFFPAEAENFLLPRLKTGRTSGSKNSGILKRPEFSASPSKNQSKISGAALGPDWCTAIQLSSSEQNLGHNVDVVNNCEVFDVKFNEEVLISYEKRGKSFEVSCDVLIWATGVEPNSDLWKRDCKESGIIVDDVMKTNYPQRLRLWRRVLCEKSKRNFGNRCDCGHKPGKPATFAPTL</sequence>
<accession>A0A8S1HA74</accession>
<feature type="domain" description="FAD/NAD(P)-binding" evidence="5">
    <location>
        <begin position="2"/>
        <end position="187"/>
    </location>
</feature>
<evidence type="ECO:0000256" key="2">
    <source>
        <dbReference type="ARBA" id="ARBA00022630"/>
    </source>
</evidence>
<evidence type="ECO:0000256" key="3">
    <source>
        <dbReference type="ARBA" id="ARBA00022827"/>
    </source>
</evidence>
<feature type="region of interest" description="Disordered" evidence="4">
    <location>
        <begin position="191"/>
        <end position="213"/>
    </location>
</feature>
<dbReference type="InterPro" id="IPR023753">
    <property type="entry name" value="FAD/NAD-binding_dom"/>
</dbReference>
<dbReference type="OrthoDB" id="202203at2759"/>
<dbReference type="Proteomes" id="UP000835052">
    <property type="component" value="Unassembled WGS sequence"/>
</dbReference>
<proteinExistence type="predicted"/>
<comment type="cofactor">
    <cofactor evidence="1">
        <name>FAD</name>
        <dbReference type="ChEBI" id="CHEBI:57692"/>
    </cofactor>
</comment>
<dbReference type="PRINTS" id="PR00368">
    <property type="entry name" value="FADPNR"/>
</dbReference>
<dbReference type="PRINTS" id="PR00469">
    <property type="entry name" value="PNDRDTASEII"/>
</dbReference>
<reference evidence="6" key="1">
    <citation type="submission" date="2020-10" db="EMBL/GenBank/DDBJ databases">
        <authorList>
            <person name="Kikuchi T."/>
        </authorList>
    </citation>
    <scope>NUCLEOTIDE SEQUENCE</scope>
    <source>
        <strain evidence="6">NKZ352</strain>
    </source>
</reference>
<evidence type="ECO:0000313" key="7">
    <source>
        <dbReference type="Proteomes" id="UP000835052"/>
    </source>
</evidence>
<dbReference type="EMBL" id="CAJGYM010000026">
    <property type="protein sequence ID" value="CAD6192135.1"/>
    <property type="molecule type" value="Genomic_DNA"/>
</dbReference>
<dbReference type="PANTHER" id="PTHR43429">
    <property type="entry name" value="PYRIDINE NUCLEOTIDE-DISULFIDE OXIDOREDUCTASE DOMAIN-CONTAINING"/>
    <property type="match status" value="1"/>
</dbReference>
<organism evidence="6 7">
    <name type="scientific">Caenorhabditis auriculariae</name>
    <dbReference type="NCBI Taxonomy" id="2777116"/>
    <lineage>
        <taxon>Eukaryota</taxon>
        <taxon>Metazoa</taxon>
        <taxon>Ecdysozoa</taxon>
        <taxon>Nematoda</taxon>
        <taxon>Chromadorea</taxon>
        <taxon>Rhabditida</taxon>
        <taxon>Rhabditina</taxon>
        <taxon>Rhabditomorpha</taxon>
        <taxon>Rhabditoidea</taxon>
        <taxon>Rhabditidae</taxon>
        <taxon>Peloderinae</taxon>
        <taxon>Caenorhabditis</taxon>
    </lineage>
</organism>
<dbReference type="SUPFAM" id="SSF51905">
    <property type="entry name" value="FAD/NAD(P)-binding domain"/>
    <property type="match status" value="1"/>
</dbReference>
<dbReference type="Pfam" id="PF07992">
    <property type="entry name" value="Pyr_redox_2"/>
    <property type="match status" value="1"/>
</dbReference>